<evidence type="ECO:0000256" key="1">
    <source>
        <dbReference type="SAM" id="MobiDB-lite"/>
    </source>
</evidence>
<evidence type="ECO:0000313" key="3">
    <source>
        <dbReference type="Proteomes" id="UP001529510"/>
    </source>
</evidence>
<feature type="non-terminal residue" evidence="2">
    <location>
        <position position="67"/>
    </location>
</feature>
<accession>A0ABD0QTB7</accession>
<feature type="region of interest" description="Disordered" evidence="1">
    <location>
        <begin position="48"/>
        <end position="67"/>
    </location>
</feature>
<sequence length="67" mass="7670">YELMLSCWHKDPSQRPGFGELGENLKALLSELPSLEASKETHYINLSLEASRDHQDTTETLEPEVER</sequence>
<dbReference type="Proteomes" id="UP001529510">
    <property type="component" value="Unassembled WGS sequence"/>
</dbReference>
<gene>
    <name evidence="2" type="ORF">M9458_016533</name>
</gene>
<feature type="non-terminal residue" evidence="2">
    <location>
        <position position="1"/>
    </location>
</feature>
<dbReference type="EMBL" id="JAMKFB020000007">
    <property type="protein sequence ID" value="KAL0189434.1"/>
    <property type="molecule type" value="Genomic_DNA"/>
</dbReference>
<dbReference type="Gene3D" id="1.10.510.10">
    <property type="entry name" value="Transferase(Phosphotransferase) domain 1"/>
    <property type="match status" value="1"/>
</dbReference>
<dbReference type="InterPro" id="IPR011009">
    <property type="entry name" value="Kinase-like_dom_sf"/>
</dbReference>
<dbReference type="AlphaFoldDB" id="A0ABD0QTB7"/>
<name>A0ABD0QTB7_CIRMR</name>
<dbReference type="SUPFAM" id="SSF56112">
    <property type="entry name" value="Protein kinase-like (PK-like)"/>
    <property type="match status" value="1"/>
</dbReference>
<organism evidence="2 3">
    <name type="scientific">Cirrhinus mrigala</name>
    <name type="common">Mrigala</name>
    <dbReference type="NCBI Taxonomy" id="683832"/>
    <lineage>
        <taxon>Eukaryota</taxon>
        <taxon>Metazoa</taxon>
        <taxon>Chordata</taxon>
        <taxon>Craniata</taxon>
        <taxon>Vertebrata</taxon>
        <taxon>Euteleostomi</taxon>
        <taxon>Actinopterygii</taxon>
        <taxon>Neopterygii</taxon>
        <taxon>Teleostei</taxon>
        <taxon>Ostariophysi</taxon>
        <taxon>Cypriniformes</taxon>
        <taxon>Cyprinidae</taxon>
        <taxon>Labeoninae</taxon>
        <taxon>Labeonini</taxon>
        <taxon>Cirrhinus</taxon>
    </lineage>
</organism>
<reference evidence="2 3" key="1">
    <citation type="submission" date="2024-05" db="EMBL/GenBank/DDBJ databases">
        <title>Genome sequencing and assembly of Indian major carp, Cirrhinus mrigala (Hamilton, 1822).</title>
        <authorList>
            <person name="Mohindra V."/>
            <person name="Chowdhury L.M."/>
            <person name="Lal K."/>
            <person name="Jena J.K."/>
        </authorList>
    </citation>
    <scope>NUCLEOTIDE SEQUENCE [LARGE SCALE GENOMIC DNA]</scope>
    <source>
        <strain evidence="2">CM1030</strain>
        <tissue evidence="2">Blood</tissue>
    </source>
</reference>
<proteinExistence type="predicted"/>
<evidence type="ECO:0000313" key="2">
    <source>
        <dbReference type="EMBL" id="KAL0189434.1"/>
    </source>
</evidence>
<keyword evidence="3" id="KW-1185">Reference proteome</keyword>
<protein>
    <submittedName>
        <fullName evidence="2">Uncharacterized protein</fullName>
    </submittedName>
</protein>
<comment type="caution">
    <text evidence="2">The sequence shown here is derived from an EMBL/GenBank/DDBJ whole genome shotgun (WGS) entry which is preliminary data.</text>
</comment>